<dbReference type="Pfam" id="PF08378">
    <property type="entry name" value="NERD"/>
    <property type="match status" value="1"/>
</dbReference>
<evidence type="ECO:0000313" key="2">
    <source>
        <dbReference type="EMBL" id="WNF22265.1"/>
    </source>
</evidence>
<dbReference type="RefSeq" id="WP_311072422.1">
    <property type="nucleotide sequence ID" value="NZ_CP134494.1"/>
</dbReference>
<evidence type="ECO:0000259" key="1">
    <source>
        <dbReference type="Pfam" id="PF08378"/>
    </source>
</evidence>
<sequence>MIVKSRVESLELQILRMLNARMTLSSKEYSNYQYLEKGYEGEVIFDRWMEEVEKGYLVVNDLLLEYGNTKFQIDSLFISKIIHLFEVKYFEGDYFIEGDRWYTNNGVEIKNPLQQMERAESLLRRMVRDLGFNINIESTLVFVNPNFYLYQAPRNLPIVFPNQIPRLLKNLQKQTAPIKNTHNNLAERLLTLHSQDSPYKRLPEYSFESLKKGMACSHCHTVNTIVTRKTLICISCGKRENIHEAVLRSVRELQLLFPGEVLTLSKIHEWSKSIKTKKAIRNILLDDFTLSGCGRGAHYTIKENKEGYLIIE</sequence>
<name>A0ABY9VEM8_9BACI</name>
<proteinExistence type="predicted"/>
<dbReference type="Proteomes" id="UP001303324">
    <property type="component" value="Chromosome"/>
</dbReference>
<keyword evidence="3" id="KW-1185">Reference proteome</keyword>
<accession>A0ABY9VEM8</accession>
<evidence type="ECO:0000313" key="3">
    <source>
        <dbReference type="Proteomes" id="UP001303324"/>
    </source>
</evidence>
<gene>
    <name evidence="2" type="ORF">RH061_19200</name>
</gene>
<protein>
    <submittedName>
        <fullName evidence="2">Nuclease-related domain-containing protein</fullName>
    </submittedName>
</protein>
<organism evidence="2 3">
    <name type="scientific">Mesobacillus jeotgali</name>
    <dbReference type="NCBI Taxonomy" id="129985"/>
    <lineage>
        <taxon>Bacteria</taxon>
        <taxon>Bacillati</taxon>
        <taxon>Bacillota</taxon>
        <taxon>Bacilli</taxon>
        <taxon>Bacillales</taxon>
        <taxon>Bacillaceae</taxon>
        <taxon>Mesobacillus</taxon>
    </lineage>
</organism>
<reference evidence="2 3" key="1">
    <citation type="submission" date="2023-09" db="EMBL/GenBank/DDBJ databases">
        <title>Microbial mechanism of fulvic acid promoting antimony reduction mineralization in rice fields.</title>
        <authorList>
            <person name="Chen G."/>
            <person name="Lan J."/>
        </authorList>
    </citation>
    <scope>NUCLEOTIDE SEQUENCE [LARGE SCALE GENOMIC DNA]</scope>
    <source>
        <strain evidence="2 3">PS1</strain>
    </source>
</reference>
<dbReference type="EMBL" id="CP134494">
    <property type="protein sequence ID" value="WNF22265.1"/>
    <property type="molecule type" value="Genomic_DNA"/>
</dbReference>
<dbReference type="InterPro" id="IPR011528">
    <property type="entry name" value="NERD"/>
</dbReference>
<feature type="domain" description="NERD" evidence="1">
    <location>
        <begin position="37"/>
        <end position="143"/>
    </location>
</feature>